<comment type="caution">
    <text evidence="2">The sequence shown here is derived from an EMBL/GenBank/DDBJ whole genome shotgun (WGS) entry which is preliminary data.</text>
</comment>
<proteinExistence type="predicted"/>
<dbReference type="SUPFAM" id="SSF48452">
    <property type="entry name" value="TPR-like"/>
    <property type="match status" value="1"/>
</dbReference>
<dbReference type="Pfam" id="PF13424">
    <property type="entry name" value="TPR_12"/>
    <property type="match status" value="1"/>
</dbReference>
<feature type="region of interest" description="Disordered" evidence="1">
    <location>
        <begin position="12"/>
        <end position="42"/>
    </location>
</feature>
<dbReference type="SMART" id="SM00028">
    <property type="entry name" value="TPR"/>
    <property type="match status" value="3"/>
</dbReference>
<dbReference type="InterPro" id="IPR019734">
    <property type="entry name" value="TPR_rpt"/>
</dbReference>
<reference evidence="2 3" key="1">
    <citation type="journal article" date="2024" name="Science">
        <title>Giant polyketide synthase enzymes in the biosynthesis of giant marine polyether toxins.</title>
        <authorList>
            <person name="Fallon T.R."/>
            <person name="Shende V.V."/>
            <person name="Wierzbicki I.H."/>
            <person name="Pendleton A.L."/>
            <person name="Watervoot N.F."/>
            <person name="Auber R.P."/>
            <person name="Gonzalez D.J."/>
            <person name="Wisecaver J.H."/>
            <person name="Moore B.S."/>
        </authorList>
    </citation>
    <scope>NUCLEOTIDE SEQUENCE [LARGE SCALE GENOMIC DNA]</scope>
    <source>
        <strain evidence="2 3">12B1</strain>
    </source>
</reference>
<dbReference type="AlphaFoldDB" id="A0AB34JAG1"/>
<evidence type="ECO:0000256" key="1">
    <source>
        <dbReference type="SAM" id="MobiDB-lite"/>
    </source>
</evidence>
<accession>A0AB34JAG1</accession>
<name>A0AB34JAG1_PRYPA</name>
<dbReference type="Gene3D" id="1.25.40.10">
    <property type="entry name" value="Tetratricopeptide repeat domain"/>
    <property type="match status" value="1"/>
</dbReference>
<keyword evidence="3" id="KW-1185">Reference proteome</keyword>
<evidence type="ECO:0000313" key="2">
    <source>
        <dbReference type="EMBL" id="KAL1518516.1"/>
    </source>
</evidence>
<protein>
    <submittedName>
        <fullName evidence="2">Uncharacterized protein</fullName>
    </submittedName>
</protein>
<gene>
    <name evidence="2" type="ORF">AB1Y20_002805</name>
</gene>
<organism evidence="2 3">
    <name type="scientific">Prymnesium parvum</name>
    <name type="common">Toxic golden alga</name>
    <dbReference type="NCBI Taxonomy" id="97485"/>
    <lineage>
        <taxon>Eukaryota</taxon>
        <taxon>Haptista</taxon>
        <taxon>Haptophyta</taxon>
        <taxon>Prymnesiophyceae</taxon>
        <taxon>Prymnesiales</taxon>
        <taxon>Prymnesiaceae</taxon>
        <taxon>Prymnesium</taxon>
    </lineage>
</organism>
<sequence>MSGWREKLQATLADDYLEGVPPPGSRPSELDNPQLLEPPSPPLSEVELASVISSQRADVKHKFHLRKEKGKPAEPGALGTIIHLSMFDSSKLAKYEAEMLKRFGDKVSTPKGSIRVSRILEHSNANVLNFSRGNELFDLKDFVGALAMYEKAVHVPELELYALVNRGNTFKALKAFADAVACYESALELAATTSIDGRVLHSCVLNNLGATCFEGGKLDQALHYLASCSSVNPKCYLAQKNRALLHMGQAESQEAAEMRALVPAQYEMALNFHTRAMDQDWHLPHGFFAGQVFLRLETRVTADPYSIVNPPASLKNEVYHFGTNLTHVHSRHI</sequence>
<dbReference type="InterPro" id="IPR011990">
    <property type="entry name" value="TPR-like_helical_dom_sf"/>
</dbReference>
<dbReference type="EMBL" id="JBGBPQ010000010">
    <property type="protein sequence ID" value="KAL1518516.1"/>
    <property type="molecule type" value="Genomic_DNA"/>
</dbReference>
<evidence type="ECO:0000313" key="3">
    <source>
        <dbReference type="Proteomes" id="UP001515480"/>
    </source>
</evidence>
<dbReference type="Proteomes" id="UP001515480">
    <property type="component" value="Unassembled WGS sequence"/>
</dbReference>